<dbReference type="AlphaFoldDB" id="M0DIE2"/>
<organism evidence="1 2">
    <name type="scientific">Halogeometricum pallidum JCM 14848</name>
    <dbReference type="NCBI Taxonomy" id="1227487"/>
    <lineage>
        <taxon>Archaea</taxon>
        <taxon>Methanobacteriati</taxon>
        <taxon>Methanobacteriota</taxon>
        <taxon>Stenosarchaea group</taxon>
        <taxon>Halobacteria</taxon>
        <taxon>Halobacteriales</taxon>
        <taxon>Haloferacaceae</taxon>
        <taxon>Halogeometricum</taxon>
    </lineage>
</organism>
<gene>
    <name evidence="1" type="ORF">C474_02571</name>
</gene>
<sequence>MSERTRPGRRTSVTGHCEHCRWEALAASYPEMVEMYHDHLREEHPTAWMRA</sequence>
<dbReference type="Proteomes" id="UP000011513">
    <property type="component" value="Unassembled WGS sequence"/>
</dbReference>
<dbReference type="eggNOG" id="arCOG10181">
    <property type="taxonomic scope" value="Archaea"/>
</dbReference>
<evidence type="ECO:0000313" key="2">
    <source>
        <dbReference type="Proteomes" id="UP000011513"/>
    </source>
</evidence>
<dbReference type="RefSeq" id="WP_008383633.1">
    <property type="nucleotide sequence ID" value="NZ_AOIV01000004.1"/>
</dbReference>
<name>M0DIE2_HALPD</name>
<dbReference type="EMBL" id="AOIV01000004">
    <property type="protein sequence ID" value="ELZ34553.1"/>
    <property type="molecule type" value="Genomic_DNA"/>
</dbReference>
<evidence type="ECO:0000313" key="1">
    <source>
        <dbReference type="EMBL" id="ELZ34553.1"/>
    </source>
</evidence>
<protein>
    <submittedName>
        <fullName evidence="1">Uncharacterized protein</fullName>
    </submittedName>
</protein>
<reference evidence="1 2" key="1">
    <citation type="journal article" date="2014" name="PLoS Genet.">
        <title>Phylogenetically driven sequencing of extremely halophilic archaea reveals strategies for static and dynamic osmo-response.</title>
        <authorList>
            <person name="Becker E.A."/>
            <person name="Seitzer P.M."/>
            <person name="Tritt A."/>
            <person name="Larsen D."/>
            <person name="Krusor M."/>
            <person name="Yao A.I."/>
            <person name="Wu D."/>
            <person name="Madern D."/>
            <person name="Eisen J.A."/>
            <person name="Darling A.E."/>
            <person name="Facciotti M.T."/>
        </authorList>
    </citation>
    <scope>NUCLEOTIDE SEQUENCE [LARGE SCALE GENOMIC DNA]</scope>
    <source>
        <strain evidence="1 2">JCM 14848</strain>
    </source>
</reference>
<accession>M0DIE2</accession>
<dbReference type="OrthoDB" id="296045at2157"/>
<keyword evidence="2" id="KW-1185">Reference proteome</keyword>
<proteinExistence type="predicted"/>
<comment type="caution">
    <text evidence="1">The sequence shown here is derived from an EMBL/GenBank/DDBJ whole genome shotgun (WGS) entry which is preliminary data.</text>
</comment>
<dbReference type="InParanoid" id="M0DIE2"/>